<evidence type="ECO:0000259" key="1">
    <source>
        <dbReference type="Pfam" id="PF13191"/>
    </source>
</evidence>
<dbReference type="InterPro" id="IPR027417">
    <property type="entry name" value="P-loop_NTPase"/>
</dbReference>
<dbReference type="EMBL" id="VCQV01000008">
    <property type="protein sequence ID" value="TWP36999.1"/>
    <property type="molecule type" value="Genomic_DNA"/>
</dbReference>
<dbReference type="InterPro" id="IPR041664">
    <property type="entry name" value="AAA_16"/>
</dbReference>
<dbReference type="Pfam" id="PF13191">
    <property type="entry name" value="AAA_16"/>
    <property type="match status" value="1"/>
</dbReference>
<reference evidence="2 3" key="1">
    <citation type="submission" date="2019-05" db="EMBL/GenBank/DDBJ databases">
        <authorList>
            <person name="Lee S.D."/>
        </authorList>
    </citation>
    <scope>NUCLEOTIDE SEQUENCE [LARGE SCALE GENOMIC DNA]</scope>
    <source>
        <strain evidence="2 3">C5-26</strain>
    </source>
</reference>
<comment type="caution">
    <text evidence="2">The sequence shown here is derived from an EMBL/GenBank/DDBJ whole genome shotgun (WGS) entry which is preliminary data.</text>
</comment>
<evidence type="ECO:0000313" key="3">
    <source>
        <dbReference type="Proteomes" id="UP000320244"/>
    </source>
</evidence>
<keyword evidence="3" id="KW-1185">Reference proteome</keyword>
<evidence type="ECO:0000313" key="2">
    <source>
        <dbReference type="EMBL" id="TWP36999.1"/>
    </source>
</evidence>
<organism evidence="2 3">
    <name type="scientific">Leekyejoonella antrihumi</name>
    <dbReference type="NCBI Taxonomy" id="1660198"/>
    <lineage>
        <taxon>Bacteria</taxon>
        <taxon>Bacillati</taxon>
        <taxon>Actinomycetota</taxon>
        <taxon>Actinomycetes</taxon>
        <taxon>Micrococcales</taxon>
        <taxon>Dermacoccaceae</taxon>
        <taxon>Leekyejoonella</taxon>
    </lineage>
</organism>
<dbReference type="Gene3D" id="3.40.50.300">
    <property type="entry name" value="P-loop containing nucleotide triphosphate hydrolases"/>
    <property type="match status" value="1"/>
</dbReference>
<protein>
    <recommendedName>
        <fullName evidence="1">Orc1-like AAA ATPase domain-containing protein</fullName>
    </recommendedName>
</protein>
<reference evidence="2 3" key="2">
    <citation type="submission" date="2019-08" db="EMBL/GenBank/DDBJ databases">
        <title>Jejuicoccus antrihumi gen. nov., sp. nov., a new member of the family Dermacoccaceae isolated from a cave.</title>
        <authorList>
            <person name="Schumann P."/>
            <person name="Kim I.S."/>
        </authorList>
    </citation>
    <scope>NUCLEOTIDE SEQUENCE [LARGE SCALE GENOMIC DNA]</scope>
    <source>
        <strain evidence="2 3">C5-26</strain>
    </source>
</reference>
<sequence>MQRAHRPGSRPLSHRLLAPAQHHRPEHPAQYSDDVAGAVGAAAGMRVRVRQMDRAVYLDDTRFEPGSGRLVRSGEAILLRPKTAAPRRPFVGRETDLAALARLWAQALGGRRGVGFVGGQAGVGKTALVDQFVQRLPRNARPLVGQGRVCTADGAR</sequence>
<proteinExistence type="predicted"/>
<name>A0A563E3W8_9MICO</name>
<dbReference type="Proteomes" id="UP000320244">
    <property type="component" value="Unassembled WGS sequence"/>
</dbReference>
<dbReference type="AlphaFoldDB" id="A0A563E3W8"/>
<accession>A0A563E3W8</accession>
<gene>
    <name evidence="2" type="ORF">FGL98_08060</name>
</gene>
<feature type="domain" description="Orc1-like AAA ATPase" evidence="1">
    <location>
        <begin position="89"/>
        <end position="150"/>
    </location>
</feature>